<feature type="transmembrane region" description="Helical" evidence="1">
    <location>
        <begin position="197"/>
        <end position="219"/>
    </location>
</feature>
<evidence type="ECO:0000259" key="2">
    <source>
        <dbReference type="PROSITE" id="PS51352"/>
    </source>
</evidence>
<dbReference type="SUPFAM" id="SSF52833">
    <property type="entry name" value="Thioredoxin-like"/>
    <property type="match status" value="1"/>
</dbReference>
<evidence type="ECO:0000256" key="1">
    <source>
        <dbReference type="SAM" id="Phobius"/>
    </source>
</evidence>
<evidence type="ECO:0000313" key="3">
    <source>
        <dbReference type="EMBL" id="GGH31813.1"/>
    </source>
</evidence>
<keyword evidence="1" id="KW-1133">Transmembrane helix</keyword>
<gene>
    <name evidence="3" type="ORF">GCM10007036_43260</name>
</gene>
<feature type="transmembrane region" description="Helical" evidence="1">
    <location>
        <begin position="43"/>
        <end position="67"/>
    </location>
</feature>
<dbReference type="InterPro" id="IPR050553">
    <property type="entry name" value="Thioredoxin_ResA/DsbE_sf"/>
</dbReference>
<dbReference type="Gene3D" id="3.40.30.10">
    <property type="entry name" value="Glutaredoxin"/>
    <property type="match status" value="1"/>
</dbReference>
<dbReference type="InterPro" id="IPR013740">
    <property type="entry name" value="Redoxin"/>
</dbReference>
<keyword evidence="4" id="KW-1185">Reference proteome</keyword>
<proteinExistence type="predicted"/>
<name>A0A917MJW1_9HYPH</name>
<organism evidence="3 4">
    <name type="scientific">Alsobacter metallidurans</name>
    <dbReference type="NCBI Taxonomy" id="340221"/>
    <lineage>
        <taxon>Bacteria</taxon>
        <taxon>Pseudomonadati</taxon>
        <taxon>Pseudomonadota</taxon>
        <taxon>Alphaproteobacteria</taxon>
        <taxon>Hyphomicrobiales</taxon>
        <taxon>Alsobacteraceae</taxon>
        <taxon>Alsobacter</taxon>
    </lineage>
</organism>
<dbReference type="RefSeq" id="WP_188519894.1">
    <property type="nucleotide sequence ID" value="NZ_BMES01000003.1"/>
</dbReference>
<evidence type="ECO:0000313" key="4">
    <source>
        <dbReference type="Proteomes" id="UP000603912"/>
    </source>
</evidence>
<keyword evidence="1" id="KW-0472">Membrane</keyword>
<dbReference type="InterPro" id="IPR013766">
    <property type="entry name" value="Thioredoxin_domain"/>
</dbReference>
<comment type="caution">
    <text evidence="3">The sequence shown here is derived from an EMBL/GenBank/DDBJ whole genome shotgun (WGS) entry which is preliminary data.</text>
</comment>
<dbReference type="Gene3D" id="2.60.120.260">
    <property type="entry name" value="Galactose-binding domain-like"/>
    <property type="match status" value="1"/>
</dbReference>
<dbReference type="GO" id="GO:0016491">
    <property type="term" value="F:oxidoreductase activity"/>
    <property type="evidence" value="ECO:0007669"/>
    <property type="project" value="InterPro"/>
</dbReference>
<reference evidence="3" key="1">
    <citation type="journal article" date="2014" name="Int. J. Syst. Evol. Microbiol.">
        <title>Complete genome sequence of Corynebacterium casei LMG S-19264T (=DSM 44701T), isolated from a smear-ripened cheese.</title>
        <authorList>
            <consortium name="US DOE Joint Genome Institute (JGI-PGF)"/>
            <person name="Walter F."/>
            <person name="Albersmeier A."/>
            <person name="Kalinowski J."/>
            <person name="Ruckert C."/>
        </authorList>
    </citation>
    <scope>NUCLEOTIDE SEQUENCE</scope>
    <source>
        <strain evidence="3">CGMCC 1.12214</strain>
    </source>
</reference>
<dbReference type="PANTHER" id="PTHR42852:SF13">
    <property type="entry name" value="PROTEIN DIPZ"/>
    <property type="match status" value="1"/>
</dbReference>
<dbReference type="PANTHER" id="PTHR42852">
    <property type="entry name" value="THIOL:DISULFIDE INTERCHANGE PROTEIN DSBE"/>
    <property type="match status" value="1"/>
</dbReference>
<feature type="transmembrane region" description="Helical" evidence="1">
    <location>
        <begin position="79"/>
        <end position="99"/>
    </location>
</feature>
<keyword evidence="1" id="KW-0812">Transmembrane</keyword>
<dbReference type="Pfam" id="PF08534">
    <property type="entry name" value="Redoxin"/>
    <property type="match status" value="1"/>
</dbReference>
<reference evidence="3" key="2">
    <citation type="submission" date="2020-09" db="EMBL/GenBank/DDBJ databases">
        <authorList>
            <person name="Sun Q."/>
            <person name="Zhou Y."/>
        </authorList>
    </citation>
    <scope>NUCLEOTIDE SEQUENCE</scope>
    <source>
        <strain evidence="3">CGMCC 1.12214</strain>
    </source>
</reference>
<protein>
    <submittedName>
        <fullName evidence="3">Cytochrome C biogenesis protein DipZ</fullName>
    </submittedName>
</protein>
<sequence>MIAASFLAVCFLAGALTIASPCILPVVPFVFAGHGQPFLRGTLPLLAGLVAAFASVVALAATGAAWAAEAHEVGRALGLVVLAFAAATLLSSRLAAFAARPFTNLGGRLSEQVGTGAGASVVTGLAAGLLWSPCAGPVLALILAGGAASASPLATGVAAGAYAAGAAASLAVIVLAGRRLATGLRAAASMTHRLRQVAGVAALGGVVAIASGFDATVLAQLPAPAAGRIESALVGRLPATAKVVLAPASKPSFRSSLPVLGDLPSLAGATGWLNGPPLAAEALRGKVVLVQFWTYSCINCIRTLPFVRTWAETFAAKGLAVVGVHTPEFAFEHNESNVRRALARFGLTYPVAIDNGFKVWRAFGNESWPGFALADAQGRIRYRTAGEGQEARTEQAIRDLLAEAGAARDPASTPAAPPAPGEQAAADWDHLRSDETYLGYAQASRFASREIVAADRPQVYSYADLPANRWGLSGAWTIAADRAIGAGVDGRVAYRFNARDLHLVLGAGRAANSIRFQVTVDGHAPGPDHGSDIDAEGFGAVSETRLYQLVRQADGPRVRTVEIRFLDPGVEAYAFTFG</sequence>
<dbReference type="PROSITE" id="PS51352">
    <property type="entry name" value="THIOREDOXIN_2"/>
    <property type="match status" value="1"/>
</dbReference>
<feature type="transmembrane region" description="Helical" evidence="1">
    <location>
        <begin position="153"/>
        <end position="176"/>
    </location>
</feature>
<dbReference type="InterPro" id="IPR041017">
    <property type="entry name" value="Thioredoxin_10"/>
</dbReference>
<accession>A0A917MJW1</accession>
<dbReference type="AlphaFoldDB" id="A0A917MJW1"/>
<dbReference type="EMBL" id="BMES01000003">
    <property type="protein sequence ID" value="GGH31813.1"/>
    <property type="molecule type" value="Genomic_DNA"/>
</dbReference>
<feature type="domain" description="Thioredoxin" evidence="2">
    <location>
        <begin position="217"/>
        <end position="406"/>
    </location>
</feature>
<dbReference type="Proteomes" id="UP000603912">
    <property type="component" value="Unassembled WGS sequence"/>
</dbReference>
<dbReference type="Pfam" id="PF17991">
    <property type="entry name" value="Thioredoxin_10"/>
    <property type="match status" value="1"/>
</dbReference>
<dbReference type="InterPro" id="IPR036249">
    <property type="entry name" value="Thioredoxin-like_sf"/>
</dbReference>